<keyword evidence="2" id="KW-1133">Transmembrane helix</keyword>
<feature type="transmembrane region" description="Helical" evidence="2">
    <location>
        <begin position="64"/>
        <end position="80"/>
    </location>
</feature>
<feature type="transmembrane region" description="Helical" evidence="2">
    <location>
        <begin position="124"/>
        <end position="143"/>
    </location>
</feature>
<comment type="caution">
    <text evidence="3">The sequence shown here is derived from an EMBL/GenBank/DDBJ whole genome shotgun (WGS) entry which is preliminary data.</text>
</comment>
<protein>
    <submittedName>
        <fullName evidence="3">Uncharacterized protein</fullName>
    </submittedName>
</protein>
<proteinExistence type="predicted"/>
<keyword evidence="2" id="KW-0472">Membrane</keyword>
<dbReference type="RefSeq" id="WP_048185522.1">
    <property type="nucleotide sequence ID" value="NZ_JXOJ01000008.1"/>
</dbReference>
<reference evidence="3 4" key="1">
    <citation type="journal article" date="2015" name="Int. J. Syst. Evol. Microbiol.">
        <title>Methanoculleus sediminis sp. nov., a methanogen from sediments near a submarine mud volcano.</title>
        <authorList>
            <person name="Chen S.C."/>
            <person name="Chen M.F."/>
            <person name="Lai M.C."/>
            <person name="Weng C.Y."/>
            <person name="Wu S.Y."/>
            <person name="Lin S."/>
            <person name="Yang T.F."/>
            <person name="Chen P.C."/>
        </authorList>
    </citation>
    <scope>NUCLEOTIDE SEQUENCE [LARGE SCALE GENOMIC DNA]</scope>
    <source>
        <strain evidence="3 4">S3Fa</strain>
    </source>
</reference>
<evidence type="ECO:0000256" key="1">
    <source>
        <dbReference type="SAM" id="MobiDB-lite"/>
    </source>
</evidence>
<dbReference type="STRING" id="1550566.SZ63_11440"/>
<accession>A0A0H1QWJ8</accession>
<organism evidence="3 4">
    <name type="scientific">Methanoculleus sediminis</name>
    <dbReference type="NCBI Taxonomy" id="1550566"/>
    <lineage>
        <taxon>Archaea</taxon>
        <taxon>Methanobacteriati</taxon>
        <taxon>Methanobacteriota</taxon>
        <taxon>Stenosarchaea group</taxon>
        <taxon>Methanomicrobia</taxon>
        <taxon>Methanomicrobiales</taxon>
        <taxon>Methanomicrobiaceae</taxon>
        <taxon>Methanoculleus</taxon>
    </lineage>
</organism>
<dbReference type="EMBL" id="JXOJ01000008">
    <property type="protein sequence ID" value="KLK87209.1"/>
    <property type="molecule type" value="Genomic_DNA"/>
</dbReference>
<gene>
    <name evidence="3" type="ORF">SZ63_11440</name>
</gene>
<name>A0A0H1QWJ8_9EURY</name>
<evidence type="ECO:0000313" key="3">
    <source>
        <dbReference type="EMBL" id="KLK87209.1"/>
    </source>
</evidence>
<keyword evidence="2" id="KW-0812">Transmembrane</keyword>
<dbReference type="Proteomes" id="UP000035301">
    <property type="component" value="Unassembled WGS sequence"/>
</dbReference>
<feature type="region of interest" description="Disordered" evidence="1">
    <location>
        <begin position="32"/>
        <end position="56"/>
    </location>
</feature>
<dbReference type="PATRIC" id="fig|1550566.3.peg.2500"/>
<evidence type="ECO:0000313" key="4">
    <source>
        <dbReference type="Proteomes" id="UP000035301"/>
    </source>
</evidence>
<dbReference type="AlphaFoldDB" id="A0A0H1QWJ8"/>
<dbReference type="OrthoDB" id="106580at2157"/>
<evidence type="ECO:0000256" key="2">
    <source>
        <dbReference type="SAM" id="Phobius"/>
    </source>
</evidence>
<keyword evidence="4" id="KW-1185">Reference proteome</keyword>
<sequence length="159" mass="17506">MAVFMEYIRKKLGWCPNAGTIEPVRRTSAEAGYGDAWKGRSPEPDPGPEPAGTAGGDRNGYQDNMLLILIALAWLLPVVYDREFLPILILLSAVAVYYDAQSIRAGDRFEKETLFGDIVTWQPLTWGAATLVGGIIIMAIYLFHRKEIYRANVGGEASA</sequence>